<dbReference type="OrthoDB" id="9809061at2"/>
<dbReference type="EMBL" id="CYHF01000004">
    <property type="protein sequence ID" value="CUA96652.1"/>
    <property type="molecule type" value="Genomic_DNA"/>
</dbReference>
<keyword evidence="4" id="KW-1005">Bacterial flagellum biogenesis</keyword>
<comment type="function">
    <text evidence="4">A translational regulator that binds mRNA to regulate translation initiation and/or mRNA stability. Usually binds in the 5'-UTR at or near the Shine-Dalgarno sequence preventing ribosome-binding, thus repressing translation. Its main target seems to be the major flagellin gene, while its function is anatagonized by FliW.</text>
</comment>
<dbReference type="GO" id="GO:0006109">
    <property type="term" value="P:regulation of carbohydrate metabolic process"/>
    <property type="evidence" value="ECO:0007669"/>
    <property type="project" value="InterPro"/>
</dbReference>
<dbReference type="RefSeq" id="WP_055450361.1">
    <property type="nucleotide sequence ID" value="NZ_CYHF01000004.1"/>
</dbReference>
<keyword evidence="3 4" id="KW-0694">RNA-binding</keyword>
<dbReference type="InterPro" id="IPR003751">
    <property type="entry name" value="CsrA"/>
</dbReference>
<sequence>MLILTRRPGEAIRIGDNIRLVVLQSAPGKVRIGIEGPIDLRILREELYAQILQGNQAAVAPQGLSIDQWVNPASQGETS</sequence>
<dbReference type="GO" id="GO:0006402">
    <property type="term" value="P:mRNA catabolic process"/>
    <property type="evidence" value="ECO:0007669"/>
    <property type="project" value="InterPro"/>
</dbReference>
<comment type="subcellular location">
    <subcellularLocation>
        <location evidence="4">Cytoplasm</location>
    </subcellularLocation>
</comment>
<dbReference type="AlphaFoldDB" id="A0A0K6I058"/>
<comment type="subunit">
    <text evidence="4">Homodimer; the beta-strands of each monomer intercalate to form a hydrophobic core, while the alpha-helices form wings that extend away from the core.</text>
</comment>
<comment type="similarity">
    <text evidence="4">Belongs to the CsrA/RsmA family.</text>
</comment>
<dbReference type="GO" id="GO:0048027">
    <property type="term" value="F:mRNA 5'-UTR binding"/>
    <property type="evidence" value="ECO:0007669"/>
    <property type="project" value="UniProtKB-UniRule"/>
</dbReference>
<dbReference type="InterPro" id="IPR036107">
    <property type="entry name" value="CsrA_sf"/>
</dbReference>
<dbReference type="PANTHER" id="PTHR34984">
    <property type="entry name" value="CARBON STORAGE REGULATOR"/>
    <property type="match status" value="1"/>
</dbReference>
<keyword evidence="6" id="KW-1185">Reference proteome</keyword>
<dbReference type="GO" id="GO:0045947">
    <property type="term" value="P:negative regulation of translational initiation"/>
    <property type="evidence" value="ECO:0007669"/>
    <property type="project" value="UniProtKB-UniRule"/>
</dbReference>
<dbReference type="PANTHER" id="PTHR34984:SF1">
    <property type="entry name" value="CARBON STORAGE REGULATOR"/>
    <property type="match status" value="1"/>
</dbReference>
<dbReference type="HAMAP" id="MF_00167">
    <property type="entry name" value="CsrA"/>
    <property type="match status" value="1"/>
</dbReference>
<organism evidence="5 6">
    <name type="scientific">Thiomonas bhubaneswarensis</name>
    <dbReference type="NCBI Taxonomy" id="339866"/>
    <lineage>
        <taxon>Bacteria</taxon>
        <taxon>Pseudomonadati</taxon>
        <taxon>Pseudomonadota</taxon>
        <taxon>Betaproteobacteria</taxon>
        <taxon>Burkholderiales</taxon>
        <taxon>Thiomonas</taxon>
    </lineage>
</organism>
<evidence type="ECO:0000256" key="4">
    <source>
        <dbReference type="HAMAP-Rule" id="MF_00167"/>
    </source>
</evidence>
<protein>
    <recommendedName>
        <fullName evidence="4">Translational regulator CsrA</fullName>
    </recommendedName>
</protein>
<dbReference type="Gene3D" id="2.60.40.4380">
    <property type="entry name" value="Translational regulator CsrA"/>
    <property type="match status" value="1"/>
</dbReference>
<dbReference type="STRING" id="339866.GCA_001418255_01461"/>
<dbReference type="Proteomes" id="UP000183649">
    <property type="component" value="Unassembled WGS sequence"/>
</dbReference>
<reference evidence="6" key="1">
    <citation type="submission" date="2015-08" db="EMBL/GenBank/DDBJ databases">
        <authorList>
            <person name="Varghese N."/>
        </authorList>
    </citation>
    <scope>NUCLEOTIDE SEQUENCE [LARGE SCALE GENOMIC DNA]</scope>
    <source>
        <strain evidence="6">DSM 18181</strain>
    </source>
</reference>
<dbReference type="GO" id="GO:1902208">
    <property type="term" value="P:regulation of bacterial-type flagellum assembly"/>
    <property type="evidence" value="ECO:0007669"/>
    <property type="project" value="UniProtKB-UniRule"/>
</dbReference>
<evidence type="ECO:0000313" key="5">
    <source>
        <dbReference type="EMBL" id="CUA96652.1"/>
    </source>
</evidence>
<dbReference type="Pfam" id="PF02599">
    <property type="entry name" value="CsrA"/>
    <property type="match status" value="1"/>
</dbReference>
<keyword evidence="2 4" id="KW-0810">Translation regulation</keyword>
<keyword evidence="4" id="KW-0678">Repressor</keyword>
<keyword evidence="1 4" id="KW-0963">Cytoplasm</keyword>
<evidence type="ECO:0000256" key="2">
    <source>
        <dbReference type="ARBA" id="ARBA00022845"/>
    </source>
</evidence>
<evidence type="ECO:0000256" key="3">
    <source>
        <dbReference type="ARBA" id="ARBA00022884"/>
    </source>
</evidence>
<evidence type="ECO:0000256" key="1">
    <source>
        <dbReference type="ARBA" id="ARBA00022490"/>
    </source>
</evidence>
<accession>A0A0K6I058</accession>
<evidence type="ECO:0000313" key="6">
    <source>
        <dbReference type="Proteomes" id="UP000183649"/>
    </source>
</evidence>
<dbReference type="GO" id="GO:0044781">
    <property type="term" value="P:bacterial-type flagellum organization"/>
    <property type="evidence" value="ECO:0007669"/>
    <property type="project" value="UniProtKB-KW"/>
</dbReference>
<proteinExistence type="inferred from homology"/>
<dbReference type="SUPFAM" id="SSF117130">
    <property type="entry name" value="CsrA-like"/>
    <property type="match status" value="1"/>
</dbReference>
<gene>
    <name evidence="4" type="primary">csrA</name>
    <name evidence="5" type="ORF">Ga0061069_104231</name>
</gene>
<name>A0A0K6I058_9BURK</name>
<dbReference type="GO" id="GO:0005829">
    <property type="term" value="C:cytosol"/>
    <property type="evidence" value="ECO:0007669"/>
    <property type="project" value="TreeGrafter"/>
</dbReference>